<evidence type="ECO:0000256" key="1">
    <source>
        <dbReference type="SAM" id="MobiDB-lite"/>
    </source>
</evidence>
<dbReference type="Pfam" id="PF03819">
    <property type="entry name" value="MazG"/>
    <property type="match status" value="1"/>
</dbReference>
<dbReference type="CDD" id="cd11528">
    <property type="entry name" value="NTP-PPase_MazG_Nterm"/>
    <property type="match status" value="1"/>
</dbReference>
<dbReference type="AlphaFoldDB" id="A0A9D1DY77"/>
<dbReference type="GO" id="GO:0046081">
    <property type="term" value="P:dUTP catabolic process"/>
    <property type="evidence" value="ECO:0007669"/>
    <property type="project" value="TreeGrafter"/>
</dbReference>
<dbReference type="InterPro" id="IPR004518">
    <property type="entry name" value="MazG-like_dom"/>
</dbReference>
<dbReference type="InterPro" id="IPR011551">
    <property type="entry name" value="NTP_PyrPHydrolase_MazG"/>
</dbReference>
<dbReference type="GO" id="GO:0046061">
    <property type="term" value="P:dATP catabolic process"/>
    <property type="evidence" value="ECO:0007669"/>
    <property type="project" value="TreeGrafter"/>
</dbReference>
<feature type="region of interest" description="Disordered" evidence="1">
    <location>
        <begin position="230"/>
        <end position="250"/>
    </location>
</feature>
<accession>A0A9D1DY77</accession>
<dbReference type="Proteomes" id="UP000824241">
    <property type="component" value="Unassembled WGS sequence"/>
</dbReference>
<name>A0A9D1DY77_9FIRM</name>
<proteinExistence type="predicted"/>
<feature type="compositionally biased region" description="Basic and acidic residues" evidence="1">
    <location>
        <begin position="231"/>
        <end position="250"/>
    </location>
</feature>
<protein>
    <submittedName>
        <fullName evidence="3">MazG family protein</fullName>
    </submittedName>
</protein>
<dbReference type="GO" id="GO:0006950">
    <property type="term" value="P:response to stress"/>
    <property type="evidence" value="ECO:0007669"/>
    <property type="project" value="UniProtKB-ARBA"/>
</dbReference>
<reference evidence="3" key="2">
    <citation type="journal article" date="2021" name="PeerJ">
        <title>Extensive microbial diversity within the chicken gut microbiome revealed by metagenomics and culture.</title>
        <authorList>
            <person name="Gilroy R."/>
            <person name="Ravi A."/>
            <person name="Getino M."/>
            <person name="Pursley I."/>
            <person name="Horton D.L."/>
            <person name="Alikhan N.F."/>
            <person name="Baker D."/>
            <person name="Gharbi K."/>
            <person name="Hall N."/>
            <person name="Watson M."/>
            <person name="Adriaenssens E.M."/>
            <person name="Foster-Nyarko E."/>
            <person name="Jarju S."/>
            <person name="Secka A."/>
            <person name="Antonio M."/>
            <person name="Oren A."/>
            <person name="Chaudhuri R.R."/>
            <person name="La Ragione R."/>
            <person name="Hildebrand F."/>
            <person name="Pallen M.J."/>
        </authorList>
    </citation>
    <scope>NUCLEOTIDE SEQUENCE</scope>
    <source>
        <strain evidence="3">CHK189-12415</strain>
    </source>
</reference>
<dbReference type="SUPFAM" id="SSF101386">
    <property type="entry name" value="all-alpha NTP pyrophosphatases"/>
    <property type="match status" value="1"/>
</dbReference>
<evidence type="ECO:0000313" key="4">
    <source>
        <dbReference type="Proteomes" id="UP000824241"/>
    </source>
</evidence>
<sequence length="250" mass="27385">MDFPQKSAYTFDDLRRLVACLRAPDGCPWDREQTHGSIRRDFIEETYEAVEAIDRDDPALLCEELGDVLFQVAFHTRIEEERGRFTMEDVLTGITRKMLIRHPHVFGGTEVSGTGEVLRNWESIKNAVKGVGSKTETLRLVPETFPALMRADKLLKRADQAGADGTAAVAASLPGVYEDFLAAGSGAEGEKALGKLLLAVTAAAREKGLDAEMSLLAACKALTEDFAEAEENTREAPETLPEAFREAIGR</sequence>
<dbReference type="GO" id="GO:0047429">
    <property type="term" value="F:nucleoside triphosphate diphosphatase activity"/>
    <property type="evidence" value="ECO:0007669"/>
    <property type="project" value="TreeGrafter"/>
</dbReference>
<comment type="caution">
    <text evidence="3">The sequence shown here is derived from an EMBL/GenBank/DDBJ whole genome shotgun (WGS) entry which is preliminary data.</text>
</comment>
<evidence type="ECO:0000313" key="3">
    <source>
        <dbReference type="EMBL" id="HIR60994.1"/>
    </source>
</evidence>
<dbReference type="FunFam" id="1.10.287.1080:FF:000001">
    <property type="entry name" value="Nucleoside triphosphate pyrophosphohydrolase"/>
    <property type="match status" value="1"/>
</dbReference>
<dbReference type="GO" id="GO:0046047">
    <property type="term" value="P:TTP catabolic process"/>
    <property type="evidence" value="ECO:0007669"/>
    <property type="project" value="TreeGrafter"/>
</dbReference>
<feature type="domain" description="NTP pyrophosphohydrolase MazG-like" evidence="2">
    <location>
        <begin position="33"/>
        <end position="106"/>
    </location>
</feature>
<dbReference type="PANTHER" id="PTHR30522">
    <property type="entry name" value="NUCLEOSIDE TRIPHOSPHATE PYROPHOSPHOHYDROLASE"/>
    <property type="match status" value="1"/>
</dbReference>
<organism evidence="3 4">
    <name type="scientific">Candidatus Faecivivens stercoravium</name>
    <dbReference type="NCBI Taxonomy" id="2840803"/>
    <lineage>
        <taxon>Bacteria</taxon>
        <taxon>Bacillati</taxon>
        <taxon>Bacillota</taxon>
        <taxon>Clostridia</taxon>
        <taxon>Eubacteriales</taxon>
        <taxon>Oscillospiraceae</taxon>
        <taxon>Oscillospiraceae incertae sedis</taxon>
        <taxon>Candidatus Faecivivens</taxon>
    </lineage>
</organism>
<dbReference type="NCBIfam" id="TIGR00444">
    <property type="entry name" value="mazG"/>
    <property type="match status" value="1"/>
</dbReference>
<dbReference type="GO" id="GO:0006203">
    <property type="term" value="P:dGTP catabolic process"/>
    <property type="evidence" value="ECO:0007669"/>
    <property type="project" value="TreeGrafter"/>
</dbReference>
<reference evidence="3" key="1">
    <citation type="submission" date="2020-10" db="EMBL/GenBank/DDBJ databases">
        <authorList>
            <person name="Gilroy R."/>
        </authorList>
    </citation>
    <scope>NUCLEOTIDE SEQUENCE</scope>
    <source>
        <strain evidence="3">CHK189-12415</strain>
    </source>
</reference>
<evidence type="ECO:0000259" key="2">
    <source>
        <dbReference type="Pfam" id="PF03819"/>
    </source>
</evidence>
<dbReference type="GO" id="GO:0046076">
    <property type="term" value="P:dTTP catabolic process"/>
    <property type="evidence" value="ECO:0007669"/>
    <property type="project" value="TreeGrafter"/>
</dbReference>
<dbReference type="InterPro" id="IPR048015">
    <property type="entry name" value="NTP-PPase_MazG-like_N"/>
</dbReference>
<dbReference type="EMBL" id="DVHA01000173">
    <property type="protein sequence ID" value="HIR60994.1"/>
    <property type="molecule type" value="Genomic_DNA"/>
</dbReference>
<dbReference type="Gene3D" id="1.10.287.1080">
    <property type="entry name" value="MazG-like"/>
    <property type="match status" value="2"/>
</dbReference>
<gene>
    <name evidence="3" type="ORF">IAB37_05400</name>
</gene>
<dbReference type="PANTHER" id="PTHR30522:SF0">
    <property type="entry name" value="NUCLEOSIDE TRIPHOSPHATE PYROPHOSPHOHYDROLASE"/>
    <property type="match status" value="1"/>
</dbReference>
<dbReference type="GO" id="GO:0046052">
    <property type="term" value="P:UTP catabolic process"/>
    <property type="evidence" value="ECO:0007669"/>
    <property type="project" value="TreeGrafter"/>
</dbReference>